<feature type="domain" description="CAAX prenyl protease 2/Lysostaphin resistance protein A-like" evidence="2">
    <location>
        <begin position="61"/>
        <end position="152"/>
    </location>
</feature>
<feature type="transmembrane region" description="Helical" evidence="1">
    <location>
        <begin position="147"/>
        <end position="168"/>
    </location>
</feature>
<keyword evidence="1" id="KW-0812">Transmembrane</keyword>
<dbReference type="PANTHER" id="PTHR39430:SF1">
    <property type="entry name" value="PROTEASE"/>
    <property type="match status" value="1"/>
</dbReference>
<organism evidence="3 4">
    <name type="scientific">Plantactinospora solaniradicis</name>
    <dbReference type="NCBI Taxonomy" id="1723736"/>
    <lineage>
        <taxon>Bacteria</taxon>
        <taxon>Bacillati</taxon>
        <taxon>Actinomycetota</taxon>
        <taxon>Actinomycetes</taxon>
        <taxon>Micromonosporales</taxon>
        <taxon>Micromonosporaceae</taxon>
        <taxon>Plantactinospora</taxon>
    </lineage>
</organism>
<feature type="transmembrane region" description="Helical" evidence="1">
    <location>
        <begin position="86"/>
        <end position="107"/>
    </location>
</feature>
<feature type="transmembrane region" description="Helical" evidence="1">
    <location>
        <begin position="113"/>
        <end position="135"/>
    </location>
</feature>
<proteinExistence type="predicted"/>
<dbReference type="GO" id="GO:0016787">
    <property type="term" value="F:hydrolase activity"/>
    <property type="evidence" value="ECO:0007669"/>
    <property type="project" value="UniProtKB-KW"/>
</dbReference>
<keyword evidence="4" id="KW-1185">Reference proteome</keyword>
<dbReference type="PANTHER" id="PTHR39430">
    <property type="entry name" value="MEMBRANE-ASSOCIATED PROTEASE-RELATED"/>
    <property type="match status" value="1"/>
</dbReference>
<keyword evidence="3" id="KW-0378">Hydrolase</keyword>
<evidence type="ECO:0000313" key="4">
    <source>
        <dbReference type="Proteomes" id="UP001596203"/>
    </source>
</evidence>
<accession>A0ABW1KQ18</accession>
<comment type="caution">
    <text evidence="3">The sequence shown here is derived from an EMBL/GenBank/DDBJ whole genome shotgun (WGS) entry which is preliminary data.</text>
</comment>
<name>A0ABW1KQ18_9ACTN</name>
<feature type="transmembrane region" description="Helical" evidence="1">
    <location>
        <begin position="51"/>
        <end position="74"/>
    </location>
</feature>
<dbReference type="InterPro" id="IPR003675">
    <property type="entry name" value="Rce1/LyrA-like_dom"/>
</dbReference>
<keyword evidence="1" id="KW-0472">Membrane</keyword>
<dbReference type="EC" id="3.4.-.-" evidence="3"/>
<dbReference type="RefSeq" id="WP_377434554.1">
    <property type="nucleotide sequence ID" value="NZ_JBHSPR010000120.1"/>
</dbReference>
<protein>
    <submittedName>
        <fullName evidence="3">CPBP family intramembrane glutamic endopeptidase</fullName>
        <ecNumber evidence="3">3.4.-.-</ecNumber>
    </submittedName>
</protein>
<gene>
    <name evidence="3" type="ORF">ACFP2T_47470</name>
</gene>
<feature type="transmembrane region" description="Helical" evidence="1">
    <location>
        <begin position="188"/>
        <end position="205"/>
    </location>
</feature>
<dbReference type="Pfam" id="PF02517">
    <property type="entry name" value="Rce1-like"/>
    <property type="match status" value="1"/>
</dbReference>
<keyword evidence="1" id="KW-1133">Transmembrane helix</keyword>
<evidence type="ECO:0000259" key="2">
    <source>
        <dbReference type="Pfam" id="PF02517"/>
    </source>
</evidence>
<reference evidence="4" key="1">
    <citation type="journal article" date="2019" name="Int. J. Syst. Evol. Microbiol.">
        <title>The Global Catalogue of Microorganisms (GCM) 10K type strain sequencing project: providing services to taxonomists for standard genome sequencing and annotation.</title>
        <authorList>
            <consortium name="The Broad Institute Genomics Platform"/>
            <consortium name="The Broad Institute Genome Sequencing Center for Infectious Disease"/>
            <person name="Wu L."/>
            <person name="Ma J."/>
        </authorList>
    </citation>
    <scope>NUCLEOTIDE SEQUENCE [LARGE SCALE GENOMIC DNA]</scope>
    <source>
        <strain evidence="4">ZS-35-S2</strain>
    </source>
</reference>
<dbReference type="Proteomes" id="UP001596203">
    <property type="component" value="Unassembled WGS sequence"/>
</dbReference>
<dbReference type="EMBL" id="JBHSPR010000120">
    <property type="protein sequence ID" value="MFC6023781.1"/>
    <property type="molecule type" value="Genomic_DNA"/>
</dbReference>
<evidence type="ECO:0000313" key="3">
    <source>
        <dbReference type="EMBL" id="MFC6023781.1"/>
    </source>
</evidence>
<sequence>MSRPSTFRRWWREPWRTSTARRDIVIGLGIGIGTPCLVLLALWTAGLQRVYWHGTTAADLVTTIATGALIGSVLEELVFRYLALRGLQLLIGSVAASAVTALAFGSLHLVSPYATLLGGIAATAAGLMFNAAYLATRTMWLPLALHIGWNLVTVVAVGVPVGGAHRLFHLTPHGADLLSGGRYGPDGSIVTVAACLILTASLIARRTPRSILKKR</sequence>
<evidence type="ECO:0000256" key="1">
    <source>
        <dbReference type="SAM" id="Phobius"/>
    </source>
</evidence>
<feature type="transmembrane region" description="Helical" evidence="1">
    <location>
        <begin position="24"/>
        <end position="45"/>
    </location>
</feature>